<sequence length="716" mass="80901">MPICETCSQIFQGPRQRKLPIGREFRSVFKPPTHESATRGEHHKDFAALKTSAGSGCHLCIIVLASRPLCCTAVSESHIKGPIWYDFIRPNDLWLNKKGWIELHFHVGDLIFKETKVATLVPIKSMNQDIIMPPIYSENTGSEESWNPALNSYLRCIHKHSRCREENSRSGWNPTRVIDVGTVDYPVLRLCDTLHSDVALAYTTLSHCWGDLKIHKLVDSNIDALMVSIDPSQLTKTFQDAVRITRLLRVQYLWIDSLCIIQGSKKDWDIESLLMGRVYQHGICNIAATSASNGSVGCFFNKNPLLVQPLMVHATWPKVGEREWWDPSAYNHEEAIVTSKLFGGDFFVDRGGWETVVEEGPLNQRAWVVQERLLAPRTLHFTTEQIYWECRTSTASEAFASRVSGTAGTKIAEVKDAVSETSESQTTSGKLMKWMKEKVENRHSTARDFRVWNQLVMAYTKGNLTQERDKMIAISGLADIFQGKADDEYLAGLWRRALPYQLLWFVENPNLSTRPKDYRAPSWSWASVNGAVGYHEFEDVHKDDICVDILAASVSSPSPRGLGQIESGYVLLRGQLAAGFLKANGAKLELHLYLSKGKTGLMDTSLALDISSEGLGLTEVICLLVYRKFVWQTAQGSAIYEKSDREILQPKLRGLILSPRTAERDEFTRLGFFKGDTDYTEPDFASACKAFDKKYEGQGWDIEKVKKKTLYKIRLI</sequence>
<evidence type="ECO:0000313" key="2">
    <source>
        <dbReference type="EMBL" id="KAL2066061.1"/>
    </source>
</evidence>
<protein>
    <recommendedName>
        <fullName evidence="1">Heterokaryon incompatibility domain-containing protein</fullName>
    </recommendedName>
</protein>
<feature type="domain" description="Heterokaryon incompatibility" evidence="1">
    <location>
        <begin position="202"/>
        <end position="371"/>
    </location>
</feature>
<dbReference type="Proteomes" id="UP001595075">
    <property type="component" value="Unassembled WGS sequence"/>
</dbReference>
<gene>
    <name evidence="2" type="ORF">VTL71DRAFT_2132</name>
</gene>
<dbReference type="PANTHER" id="PTHR33112:SF10">
    <property type="entry name" value="TOL"/>
    <property type="match status" value="1"/>
</dbReference>
<name>A0ABR4C9X9_9HELO</name>
<proteinExistence type="predicted"/>
<evidence type="ECO:0000259" key="1">
    <source>
        <dbReference type="Pfam" id="PF06985"/>
    </source>
</evidence>
<dbReference type="PANTHER" id="PTHR33112">
    <property type="entry name" value="DOMAIN PROTEIN, PUTATIVE-RELATED"/>
    <property type="match status" value="1"/>
</dbReference>
<reference evidence="2 3" key="1">
    <citation type="journal article" date="2024" name="Commun. Biol.">
        <title>Comparative genomic analysis of thermophilic fungi reveals convergent evolutionary adaptations and gene losses.</title>
        <authorList>
            <person name="Steindorff A.S."/>
            <person name="Aguilar-Pontes M.V."/>
            <person name="Robinson A.J."/>
            <person name="Andreopoulos B."/>
            <person name="LaButti K."/>
            <person name="Kuo A."/>
            <person name="Mondo S."/>
            <person name="Riley R."/>
            <person name="Otillar R."/>
            <person name="Haridas S."/>
            <person name="Lipzen A."/>
            <person name="Grimwood J."/>
            <person name="Schmutz J."/>
            <person name="Clum A."/>
            <person name="Reid I.D."/>
            <person name="Moisan M.C."/>
            <person name="Butler G."/>
            <person name="Nguyen T.T.M."/>
            <person name="Dewar K."/>
            <person name="Conant G."/>
            <person name="Drula E."/>
            <person name="Henrissat B."/>
            <person name="Hansel C."/>
            <person name="Singer S."/>
            <person name="Hutchinson M.I."/>
            <person name="de Vries R.P."/>
            <person name="Natvig D.O."/>
            <person name="Powell A.J."/>
            <person name="Tsang A."/>
            <person name="Grigoriev I.V."/>
        </authorList>
    </citation>
    <scope>NUCLEOTIDE SEQUENCE [LARGE SCALE GENOMIC DNA]</scope>
    <source>
        <strain evidence="2 3">CBS 494.80</strain>
    </source>
</reference>
<evidence type="ECO:0000313" key="3">
    <source>
        <dbReference type="Proteomes" id="UP001595075"/>
    </source>
</evidence>
<dbReference type="InterPro" id="IPR010730">
    <property type="entry name" value="HET"/>
</dbReference>
<keyword evidence="3" id="KW-1185">Reference proteome</keyword>
<dbReference type="Pfam" id="PF06985">
    <property type="entry name" value="HET"/>
    <property type="match status" value="1"/>
</dbReference>
<accession>A0ABR4C9X9</accession>
<comment type="caution">
    <text evidence="2">The sequence shown here is derived from an EMBL/GenBank/DDBJ whole genome shotgun (WGS) entry which is preliminary data.</text>
</comment>
<organism evidence="2 3">
    <name type="scientific">Oculimacula yallundae</name>
    <dbReference type="NCBI Taxonomy" id="86028"/>
    <lineage>
        <taxon>Eukaryota</taxon>
        <taxon>Fungi</taxon>
        <taxon>Dikarya</taxon>
        <taxon>Ascomycota</taxon>
        <taxon>Pezizomycotina</taxon>
        <taxon>Leotiomycetes</taxon>
        <taxon>Helotiales</taxon>
        <taxon>Ploettnerulaceae</taxon>
        <taxon>Oculimacula</taxon>
    </lineage>
</organism>
<dbReference type="EMBL" id="JAZHXI010000011">
    <property type="protein sequence ID" value="KAL2066061.1"/>
    <property type="molecule type" value="Genomic_DNA"/>
</dbReference>